<proteinExistence type="predicted"/>
<feature type="repeat" description="Pumilio" evidence="2">
    <location>
        <begin position="178"/>
        <end position="216"/>
    </location>
</feature>
<dbReference type="EMBL" id="HBGW01061665">
    <property type="protein sequence ID" value="CAD9605120.1"/>
    <property type="molecule type" value="Transcribed_RNA"/>
</dbReference>
<evidence type="ECO:0000259" key="3">
    <source>
        <dbReference type="PROSITE" id="PS50303"/>
    </source>
</evidence>
<protein>
    <recommendedName>
        <fullName evidence="3">PUM-HD domain-containing protein</fullName>
    </recommendedName>
</protein>
<dbReference type="Pfam" id="PF00806">
    <property type="entry name" value="PUF"/>
    <property type="match status" value="4"/>
</dbReference>
<sequence>MASGVSGHCAPPKLGRSFSVHAPVRVAHAAARAMAFPALVLKKGFQTSGSKQWTQWLPRDFEAALSANDASVTAAAASVAEAARADAAAQIAAADGVASPTAAGAGVLGNVWALARDAAGCRLVQGELEDGDDSVRRAVAKEFEGKVSEAMECPHANHVLQKCCIMLRPSEMQFILDELDSRPEGLVVAMQHKYGCRIVKRLLECGSREQVRRIAGNLLDQWHAVASHPYGTFVAQHLFYHADEEQQAALFTELQADVQDMCRSSHGAAVVHVALCQGDDSQVRSLCKNILGVPGLLAQMGCVRHGCPATIELVGMLRDFDADLHQAARDEVAAHTAELGACRYGRQVLVALGMGPQPAVAANKAVVAGKRGAQAADAAVAAAVRAGA</sequence>
<dbReference type="InterPro" id="IPR033133">
    <property type="entry name" value="PUM-HD"/>
</dbReference>
<dbReference type="PROSITE" id="PS50303">
    <property type="entry name" value="PUM_HD"/>
    <property type="match status" value="1"/>
</dbReference>
<dbReference type="InterPro" id="IPR001313">
    <property type="entry name" value="Pumilio_RNA-bd_rpt"/>
</dbReference>
<dbReference type="GO" id="GO:0005737">
    <property type="term" value="C:cytoplasm"/>
    <property type="evidence" value="ECO:0007669"/>
    <property type="project" value="TreeGrafter"/>
</dbReference>
<accession>A0A7S2LFR9</accession>
<dbReference type="InterPro" id="IPR011989">
    <property type="entry name" value="ARM-like"/>
</dbReference>
<evidence type="ECO:0000256" key="2">
    <source>
        <dbReference type="PROSITE-ProRule" id="PRU00317"/>
    </source>
</evidence>
<keyword evidence="1" id="KW-0677">Repeat</keyword>
<dbReference type="AlphaFoldDB" id="A0A7S2LFR9"/>
<dbReference type="PANTHER" id="PTHR12537">
    <property type="entry name" value="RNA BINDING PROTEIN PUMILIO-RELATED"/>
    <property type="match status" value="1"/>
</dbReference>
<feature type="domain" description="PUM-HD" evidence="3">
    <location>
        <begin position="1"/>
        <end position="356"/>
    </location>
</feature>
<dbReference type="SMART" id="SM00025">
    <property type="entry name" value="Pumilio"/>
    <property type="match status" value="5"/>
</dbReference>
<dbReference type="SUPFAM" id="SSF48371">
    <property type="entry name" value="ARM repeat"/>
    <property type="match status" value="1"/>
</dbReference>
<dbReference type="PROSITE" id="PS50302">
    <property type="entry name" value="PUM"/>
    <property type="match status" value="2"/>
</dbReference>
<gene>
    <name evidence="4" type="ORF">BRAN1462_LOCUS39300</name>
</gene>
<feature type="repeat" description="Pumilio" evidence="2">
    <location>
        <begin position="217"/>
        <end position="252"/>
    </location>
</feature>
<evidence type="ECO:0000313" key="4">
    <source>
        <dbReference type="EMBL" id="CAD9605120.1"/>
    </source>
</evidence>
<dbReference type="GO" id="GO:0003729">
    <property type="term" value="F:mRNA binding"/>
    <property type="evidence" value="ECO:0007669"/>
    <property type="project" value="TreeGrafter"/>
</dbReference>
<dbReference type="InterPro" id="IPR016024">
    <property type="entry name" value="ARM-type_fold"/>
</dbReference>
<dbReference type="Gene3D" id="1.25.10.10">
    <property type="entry name" value="Leucine-rich Repeat Variant"/>
    <property type="match status" value="1"/>
</dbReference>
<dbReference type="GO" id="GO:0010608">
    <property type="term" value="P:post-transcriptional regulation of gene expression"/>
    <property type="evidence" value="ECO:0007669"/>
    <property type="project" value="TreeGrafter"/>
</dbReference>
<dbReference type="PANTHER" id="PTHR12537:SF12">
    <property type="entry name" value="MATERNAL PROTEIN PUMILIO"/>
    <property type="match status" value="1"/>
</dbReference>
<name>A0A7S2LFR9_9DINO</name>
<reference evidence="4" key="1">
    <citation type="submission" date="2021-01" db="EMBL/GenBank/DDBJ databases">
        <authorList>
            <person name="Corre E."/>
            <person name="Pelletier E."/>
            <person name="Niang G."/>
            <person name="Scheremetjew M."/>
            <person name="Finn R."/>
            <person name="Kale V."/>
            <person name="Holt S."/>
            <person name="Cochrane G."/>
            <person name="Meng A."/>
            <person name="Brown T."/>
            <person name="Cohen L."/>
        </authorList>
    </citation>
    <scope>NUCLEOTIDE SEQUENCE</scope>
    <source>
        <strain evidence="4">RCC3387</strain>
    </source>
</reference>
<organism evidence="4">
    <name type="scientific">Zooxanthella nutricula</name>
    <dbReference type="NCBI Taxonomy" id="1333877"/>
    <lineage>
        <taxon>Eukaryota</taxon>
        <taxon>Sar</taxon>
        <taxon>Alveolata</taxon>
        <taxon>Dinophyceae</taxon>
        <taxon>Peridiniales</taxon>
        <taxon>Peridiniales incertae sedis</taxon>
        <taxon>Zooxanthella</taxon>
    </lineage>
</organism>
<evidence type="ECO:0000256" key="1">
    <source>
        <dbReference type="ARBA" id="ARBA00022737"/>
    </source>
</evidence>